<feature type="region of interest" description="Disordered" evidence="3">
    <location>
        <begin position="370"/>
        <end position="400"/>
    </location>
</feature>
<dbReference type="Pfam" id="PF01535">
    <property type="entry name" value="PPR"/>
    <property type="match status" value="1"/>
</dbReference>
<sequence>MAISTFRFCLPSCAGGGMHFSSTARSGISGFSIGANQLDKKSGSLSMQAAARKNEDCCDPGRLHEHEAQEEDESCFKTASESDLVNILEIIRGKGNWRYQKVKELKALRLKVDPTLVFKVLTQENVSPGLSWKFFVWAKKQMGFKHTSETYNAMLGILCESRKFTSIFFVLEDMHEEGCNLTAETCMKMAKTFGSAGLVERALHALNHMTRLGSPPTAQQYNTLVNALLKNQHFYKAYIAYTEMVRSGCEVDSHTFKLLIRELDRAGKVDLASQLYNEMVAKGCEPDAEISSVLIGVLCKAGRVDDAVLLFERMKNDGIRPNASRYNTLIRYLGKDNKVEKALEIFDELRCHGSLPDNDTLSSLVNALRSEGRDEDADRCCEYSTRSQEDEGAPPVEGDE</sequence>
<evidence type="ECO:0000313" key="4">
    <source>
        <dbReference type="EMBL" id="OAE24359.1"/>
    </source>
</evidence>
<evidence type="ECO:0000313" key="5">
    <source>
        <dbReference type="Proteomes" id="UP000077202"/>
    </source>
</evidence>
<dbReference type="InterPro" id="IPR011990">
    <property type="entry name" value="TPR-like_helical_dom_sf"/>
</dbReference>
<feature type="repeat" description="PPR" evidence="2">
    <location>
        <begin position="322"/>
        <end position="356"/>
    </location>
</feature>
<comment type="caution">
    <text evidence="4">The sequence shown here is derived from an EMBL/GenBank/DDBJ whole genome shotgun (WGS) entry which is preliminary data.</text>
</comment>
<keyword evidence="1" id="KW-0677">Repeat</keyword>
<feature type="compositionally biased region" description="Basic and acidic residues" evidence="3">
    <location>
        <begin position="370"/>
        <end position="381"/>
    </location>
</feature>
<proteinExistence type="predicted"/>
<name>A0A176VU82_MARPO</name>
<feature type="repeat" description="PPR" evidence="2">
    <location>
        <begin position="252"/>
        <end position="286"/>
    </location>
</feature>
<feature type="repeat" description="PPR" evidence="2">
    <location>
        <begin position="287"/>
        <end position="321"/>
    </location>
</feature>
<dbReference type="PANTHER" id="PTHR47003">
    <property type="entry name" value="OS01G0970900 PROTEIN"/>
    <property type="match status" value="1"/>
</dbReference>
<keyword evidence="5" id="KW-1185">Reference proteome</keyword>
<dbReference type="InterPro" id="IPR002885">
    <property type="entry name" value="PPR_rpt"/>
</dbReference>
<protein>
    <recommendedName>
        <fullName evidence="6">Pentacotripeptide-repeat region of PRORP domain-containing protein</fullName>
    </recommendedName>
</protein>
<dbReference type="Proteomes" id="UP000077202">
    <property type="component" value="Unassembled WGS sequence"/>
</dbReference>
<evidence type="ECO:0000256" key="3">
    <source>
        <dbReference type="SAM" id="MobiDB-lite"/>
    </source>
</evidence>
<dbReference type="NCBIfam" id="TIGR00756">
    <property type="entry name" value="PPR"/>
    <property type="match status" value="5"/>
</dbReference>
<dbReference type="InterPro" id="IPR044578">
    <property type="entry name" value="BIR6-like"/>
</dbReference>
<reference evidence="4" key="1">
    <citation type="submission" date="2016-03" db="EMBL/GenBank/DDBJ databases">
        <title>Mechanisms controlling the formation of the plant cell surface in tip-growing cells are functionally conserved among land plants.</title>
        <authorList>
            <person name="Honkanen S."/>
            <person name="Jones V.A."/>
            <person name="Morieri G."/>
            <person name="Champion C."/>
            <person name="Hetherington A.J."/>
            <person name="Kelly S."/>
            <person name="Saint-Marcoux D."/>
            <person name="Proust H."/>
            <person name="Prescott H."/>
            <person name="Dolan L."/>
        </authorList>
    </citation>
    <scope>NUCLEOTIDE SEQUENCE [LARGE SCALE GENOMIC DNA]</scope>
    <source>
        <tissue evidence="4">Whole gametophyte</tissue>
    </source>
</reference>
<evidence type="ECO:0000256" key="2">
    <source>
        <dbReference type="PROSITE-ProRule" id="PRU00708"/>
    </source>
</evidence>
<accession>A0A176VU82</accession>
<gene>
    <name evidence="4" type="ORF">AXG93_4343s1260</name>
</gene>
<dbReference type="PANTHER" id="PTHR47003:SF2">
    <property type="entry name" value="OS01G0970900 PROTEIN"/>
    <property type="match status" value="1"/>
</dbReference>
<dbReference type="EMBL" id="LVLJ01002613">
    <property type="protein sequence ID" value="OAE24359.1"/>
    <property type="molecule type" value="Genomic_DNA"/>
</dbReference>
<dbReference type="Gene3D" id="1.25.40.10">
    <property type="entry name" value="Tetratricopeptide repeat domain"/>
    <property type="match status" value="2"/>
</dbReference>
<dbReference type="Pfam" id="PF13041">
    <property type="entry name" value="PPR_2"/>
    <property type="match status" value="2"/>
</dbReference>
<evidence type="ECO:0008006" key="6">
    <source>
        <dbReference type="Google" id="ProtNLM"/>
    </source>
</evidence>
<feature type="repeat" description="PPR" evidence="2">
    <location>
        <begin position="147"/>
        <end position="181"/>
    </location>
</feature>
<feature type="repeat" description="PPR" evidence="2">
    <location>
        <begin position="217"/>
        <end position="251"/>
    </location>
</feature>
<dbReference type="GO" id="GO:0008380">
    <property type="term" value="P:RNA splicing"/>
    <property type="evidence" value="ECO:0007669"/>
    <property type="project" value="InterPro"/>
</dbReference>
<dbReference type="AlphaFoldDB" id="A0A176VU82"/>
<organism evidence="4 5">
    <name type="scientific">Marchantia polymorpha subsp. ruderalis</name>
    <dbReference type="NCBI Taxonomy" id="1480154"/>
    <lineage>
        <taxon>Eukaryota</taxon>
        <taxon>Viridiplantae</taxon>
        <taxon>Streptophyta</taxon>
        <taxon>Embryophyta</taxon>
        <taxon>Marchantiophyta</taxon>
        <taxon>Marchantiopsida</taxon>
        <taxon>Marchantiidae</taxon>
        <taxon>Marchantiales</taxon>
        <taxon>Marchantiaceae</taxon>
        <taxon>Marchantia</taxon>
    </lineage>
</organism>
<dbReference type="PROSITE" id="PS51375">
    <property type="entry name" value="PPR"/>
    <property type="match status" value="5"/>
</dbReference>
<dbReference type="Pfam" id="PF12854">
    <property type="entry name" value="PPR_1"/>
    <property type="match status" value="1"/>
</dbReference>
<evidence type="ECO:0000256" key="1">
    <source>
        <dbReference type="ARBA" id="ARBA00022737"/>
    </source>
</evidence>